<dbReference type="AlphaFoldDB" id="A0AA52HA91"/>
<keyword evidence="1 2" id="KW-0732">Signal</keyword>
<dbReference type="GO" id="GO:0030288">
    <property type="term" value="C:outer membrane-bounded periplasmic space"/>
    <property type="evidence" value="ECO:0007669"/>
    <property type="project" value="TreeGrafter"/>
</dbReference>
<dbReference type="Gene3D" id="2.60.450.10">
    <property type="entry name" value="Lipopolysaccharide (LPS) transport protein A like domain"/>
    <property type="match status" value="1"/>
</dbReference>
<evidence type="ECO:0000313" key="4">
    <source>
        <dbReference type="EMBL" id="WND03729.1"/>
    </source>
</evidence>
<feature type="domain" description="Organic solvent tolerance-like N-terminal" evidence="3">
    <location>
        <begin position="40"/>
        <end position="147"/>
    </location>
</feature>
<dbReference type="InterPro" id="IPR052037">
    <property type="entry name" value="LPS_export_LptA"/>
</dbReference>
<sequence>MKYITAAIALLLSIGLMSGPSSVTAQSSLKGHDTEQPFDVTADTLEVRQKEGWALFKGLVQVTQGGLLMKADEIRVFYDKESLEDNPEINRLDAKGRIQFTSASESIAAERAIYDVEKRLVTMLGNIVIKRGESVLQGSRLELDLVSGLTKLDGQANDQKGRVKGTFKLPESDQKQK</sequence>
<feature type="chain" id="PRO_5041239305" evidence="2">
    <location>
        <begin position="26"/>
        <end position="177"/>
    </location>
</feature>
<name>A0AA52HA91_9PROT</name>
<keyword evidence="5" id="KW-1185">Reference proteome</keyword>
<dbReference type="PANTHER" id="PTHR36504:SF1">
    <property type="entry name" value="LIPOPOLYSACCHARIDE EXPORT SYSTEM PROTEIN LPTA"/>
    <property type="match status" value="1"/>
</dbReference>
<evidence type="ECO:0000259" key="3">
    <source>
        <dbReference type="Pfam" id="PF03968"/>
    </source>
</evidence>
<dbReference type="KEGG" id="tmk:QGN29_04980"/>
<organism evidence="4 5">
    <name type="scientific">Temperatibacter marinus</name>
    <dbReference type="NCBI Taxonomy" id="1456591"/>
    <lineage>
        <taxon>Bacteria</taxon>
        <taxon>Pseudomonadati</taxon>
        <taxon>Pseudomonadota</taxon>
        <taxon>Alphaproteobacteria</taxon>
        <taxon>Kordiimonadales</taxon>
        <taxon>Temperatibacteraceae</taxon>
        <taxon>Temperatibacter</taxon>
    </lineage>
</organism>
<dbReference type="PANTHER" id="PTHR36504">
    <property type="entry name" value="LIPOPOLYSACCHARIDE EXPORT SYSTEM PROTEIN LPTA"/>
    <property type="match status" value="1"/>
</dbReference>
<dbReference type="InterPro" id="IPR005653">
    <property type="entry name" value="OstA-like_N"/>
</dbReference>
<gene>
    <name evidence="4" type="ORF">QGN29_04980</name>
</gene>
<proteinExistence type="predicted"/>
<dbReference type="GO" id="GO:0015920">
    <property type="term" value="P:lipopolysaccharide transport"/>
    <property type="evidence" value="ECO:0007669"/>
    <property type="project" value="TreeGrafter"/>
</dbReference>
<dbReference type="Proteomes" id="UP001268683">
    <property type="component" value="Chromosome"/>
</dbReference>
<dbReference type="GO" id="GO:0017089">
    <property type="term" value="F:glycolipid transfer activity"/>
    <property type="evidence" value="ECO:0007669"/>
    <property type="project" value="TreeGrafter"/>
</dbReference>
<evidence type="ECO:0000313" key="5">
    <source>
        <dbReference type="Proteomes" id="UP001268683"/>
    </source>
</evidence>
<accession>A0AA52HA91</accession>
<protein>
    <submittedName>
        <fullName evidence="4">LptA/OstA family protein</fullName>
    </submittedName>
</protein>
<evidence type="ECO:0000256" key="2">
    <source>
        <dbReference type="SAM" id="SignalP"/>
    </source>
</evidence>
<feature type="signal peptide" evidence="2">
    <location>
        <begin position="1"/>
        <end position="25"/>
    </location>
</feature>
<dbReference type="Pfam" id="PF03968">
    <property type="entry name" value="LptD_N"/>
    <property type="match status" value="1"/>
</dbReference>
<dbReference type="RefSeq" id="WP_310799583.1">
    <property type="nucleotide sequence ID" value="NZ_CP123872.1"/>
</dbReference>
<dbReference type="EMBL" id="CP123872">
    <property type="protein sequence ID" value="WND03729.1"/>
    <property type="molecule type" value="Genomic_DNA"/>
</dbReference>
<reference evidence="4" key="1">
    <citation type="submission" date="2023-04" db="EMBL/GenBank/DDBJ databases">
        <title>Complete genome sequence of Temperatibacter marinus.</title>
        <authorList>
            <person name="Rong J.-C."/>
            <person name="Yi M.-L."/>
            <person name="Zhao Q."/>
        </authorList>
    </citation>
    <scope>NUCLEOTIDE SEQUENCE</scope>
    <source>
        <strain evidence="4">NBRC 110045</strain>
    </source>
</reference>
<dbReference type="GO" id="GO:0009279">
    <property type="term" value="C:cell outer membrane"/>
    <property type="evidence" value="ECO:0007669"/>
    <property type="project" value="TreeGrafter"/>
</dbReference>
<evidence type="ECO:0000256" key="1">
    <source>
        <dbReference type="ARBA" id="ARBA00022729"/>
    </source>
</evidence>